<keyword evidence="12" id="KW-1185">Reference proteome</keyword>
<feature type="transmembrane region" description="Helical" evidence="9">
    <location>
        <begin position="85"/>
        <end position="109"/>
    </location>
</feature>
<evidence type="ECO:0000256" key="4">
    <source>
        <dbReference type="ARBA" id="ARBA00022519"/>
    </source>
</evidence>
<accession>A0ABN5NRW0</accession>
<evidence type="ECO:0000256" key="8">
    <source>
        <dbReference type="ARBA" id="ARBA00038436"/>
    </source>
</evidence>
<evidence type="ECO:0000256" key="3">
    <source>
        <dbReference type="ARBA" id="ARBA00022475"/>
    </source>
</evidence>
<feature type="transmembrane region" description="Helical" evidence="9">
    <location>
        <begin position="12"/>
        <end position="34"/>
    </location>
</feature>
<keyword evidence="6 9" id="KW-1133">Transmembrane helix</keyword>
<keyword evidence="7 9" id="KW-0472">Membrane</keyword>
<evidence type="ECO:0000313" key="12">
    <source>
        <dbReference type="Proteomes" id="UP000256971"/>
    </source>
</evidence>
<protein>
    <recommendedName>
        <fullName evidence="9">TRAP transporter small permease protein</fullName>
    </recommendedName>
</protein>
<dbReference type="InterPro" id="IPR007387">
    <property type="entry name" value="TRAP_DctQ"/>
</dbReference>
<sequence>MIAAIRRANRIIALSVGFVLTGSVILIIAEILLREAGISLGGAEEISGYVMAGVASWGLSYALTELAHVRIDLIRLRLQERGKAFLDLLAIVTLAAVATIVAIQCWPVLSKTIERGSTANTPLETPLWIPQLVWFSGWLWFALCSCALVILTLVLLMRRNFDTADSLVGARSELELES</sequence>
<dbReference type="PANTHER" id="PTHR35011">
    <property type="entry name" value="2,3-DIKETO-L-GULONATE TRAP TRANSPORTER SMALL PERMEASE PROTEIN YIAM"/>
    <property type="match status" value="1"/>
</dbReference>
<dbReference type="PANTHER" id="PTHR35011:SF10">
    <property type="entry name" value="TRAP TRANSPORTER SMALL PERMEASE PROTEIN"/>
    <property type="match status" value="1"/>
</dbReference>
<evidence type="ECO:0000256" key="2">
    <source>
        <dbReference type="ARBA" id="ARBA00022448"/>
    </source>
</evidence>
<reference evidence="11 12" key="1">
    <citation type="submission" date="2018-08" db="EMBL/GenBank/DDBJ databases">
        <title>Complete genome sequence of type strain Thalassospira indica MCCC 1A01103T, isolated from isolated from deep seawater of the Indian Ocean.</title>
        <authorList>
            <person name="Liu Y."/>
        </authorList>
    </citation>
    <scope>NUCLEOTIDE SEQUENCE [LARGE SCALE GENOMIC DNA]</scope>
    <source>
        <strain evidence="11 12">PB8BT</strain>
    </source>
</reference>
<feature type="transmembrane region" description="Helical" evidence="9">
    <location>
        <begin position="129"/>
        <end position="156"/>
    </location>
</feature>
<dbReference type="Pfam" id="PF04290">
    <property type="entry name" value="DctQ"/>
    <property type="match status" value="1"/>
</dbReference>
<evidence type="ECO:0000256" key="5">
    <source>
        <dbReference type="ARBA" id="ARBA00022692"/>
    </source>
</evidence>
<evidence type="ECO:0000259" key="10">
    <source>
        <dbReference type="Pfam" id="PF04290"/>
    </source>
</evidence>
<feature type="transmembrane region" description="Helical" evidence="9">
    <location>
        <begin position="46"/>
        <end position="64"/>
    </location>
</feature>
<comment type="subcellular location">
    <subcellularLocation>
        <location evidence="1 9">Cell inner membrane</location>
        <topology evidence="1 9">Multi-pass membrane protein</topology>
    </subcellularLocation>
</comment>
<name>A0ABN5NRW0_9PROT</name>
<comment type="subunit">
    <text evidence="9">The complex comprises the extracytoplasmic solute receptor protein and the two transmembrane proteins.</text>
</comment>
<keyword evidence="5 9" id="KW-0812">Transmembrane</keyword>
<proteinExistence type="inferred from homology"/>
<feature type="domain" description="Tripartite ATP-independent periplasmic transporters DctQ component" evidence="10">
    <location>
        <begin position="24"/>
        <end position="146"/>
    </location>
</feature>
<keyword evidence="2 9" id="KW-0813">Transport</keyword>
<evidence type="ECO:0000313" key="11">
    <source>
        <dbReference type="EMBL" id="AXO16733.1"/>
    </source>
</evidence>
<dbReference type="Proteomes" id="UP000256971">
    <property type="component" value="Chromosome"/>
</dbReference>
<evidence type="ECO:0000256" key="9">
    <source>
        <dbReference type="RuleBase" id="RU369079"/>
    </source>
</evidence>
<evidence type="ECO:0000256" key="7">
    <source>
        <dbReference type="ARBA" id="ARBA00023136"/>
    </source>
</evidence>
<keyword evidence="4 9" id="KW-0997">Cell inner membrane</keyword>
<evidence type="ECO:0000256" key="1">
    <source>
        <dbReference type="ARBA" id="ARBA00004429"/>
    </source>
</evidence>
<evidence type="ECO:0000256" key="6">
    <source>
        <dbReference type="ARBA" id="ARBA00022989"/>
    </source>
</evidence>
<gene>
    <name evidence="11" type="ORF">DY252_05450</name>
</gene>
<keyword evidence="3" id="KW-1003">Cell membrane</keyword>
<comment type="function">
    <text evidence="9">Part of the tripartite ATP-independent periplasmic (TRAP) transport system.</text>
</comment>
<dbReference type="EMBL" id="CP031555">
    <property type="protein sequence ID" value="AXO16733.1"/>
    <property type="molecule type" value="Genomic_DNA"/>
</dbReference>
<comment type="similarity">
    <text evidence="8 9">Belongs to the TRAP transporter small permease family.</text>
</comment>
<organism evidence="11 12">
    <name type="scientific">Thalassospira indica</name>
    <dbReference type="NCBI Taxonomy" id="1891279"/>
    <lineage>
        <taxon>Bacteria</taxon>
        <taxon>Pseudomonadati</taxon>
        <taxon>Pseudomonadota</taxon>
        <taxon>Alphaproteobacteria</taxon>
        <taxon>Rhodospirillales</taxon>
        <taxon>Thalassospiraceae</taxon>
        <taxon>Thalassospira</taxon>
    </lineage>
</organism>
<dbReference type="InterPro" id="IPR055348">
    <property type="entry name" value="DctQ"/>
</dbReference>